<keyword evidence="1" id="KW-0472">Membrane</keyword>
<accession>A0A453FLJ4</accession>
<reference evidence="3" key="2">
    <citation type="journal article" date="2017" name="Nat. Plants">
        <title>The Aegilops tauschii genome reveals multiple impacts of transposons.</title>
        <authorList>
            <person name="Zhao G."/>
            <person name="Zou C."/>
            <person name="Li K."/>
            <person name="Wang K."/>
            <person name="Li T."/>
            <person name="Gao L."/>
            <person name="Zhang X."/>
            <person name="Wang H."/>
            <person name="Yang Z."/>
            <person name="Liu X."/>
            <person name="Jiang W."/>
            <person name="Mao L."/>
            <person name="Kong X."/>
            <person name="Jiao Y."/>
            <person name="Jia J."/>
        </authorList>
    </citation>
    <scope>NUCLEOTIDE SEQUENCE [LARGE SCALE GENOMIC DNA]</scope>
    <source>
        <strain evidence="3">cv. AL8/78</strain>
    </source>
</reference>
<dbReference type="STRING" id="200361.A0A453FLJ4"/>
<dbReference type="PANTHER" id="PTHR10426">
    <property type="entry name" value="STRICTOSIDINE SYNTHASE-RELATED"/>
    <property type="match status" value="1"/>
</dbReference>
<organism evidence="2 3">
    <name type="scientific">Aegilops tauschii subsp. strangulata</name>
    <name type="common">Goatgrass</name>
    <dbReference type="NCBI Taxonomy" id="200361"/>
    <lineage>
        <taxon>Eukaryota</taxon>
        <taxon>Viridiplantae</taxon>
        <taxon>Streptophyta</taxon>
        <taxon>Embryophyta</taxon>
        <taxon>Tracheophyta</taxon>
        <taxon>Spermatophyta</taxon>
        <taxon>Magnoliopsida</taxon>
        <taxon>Liliopsida</taxon>
        <taxon>Poales</taxon>
        <taxon>Poaceae</taxon>
        <taxon>BOP clade</taxon>
        <taxon>Pooideae</taxon>
        <taxon>Triticodae</taxon>
        <taxon>Triticeae</taxon>
        <taxon>Triticinae</taxon>
        <taxon>Aegilops</taxon>
    </lineage>
</organism>
<feature type="transmembrane region" description="Helical" evidence="1">
    <location>
        <begin position="52"/>
        <end position="73"/>
    </location>
</feature>
<dbReference type="GO" id="GO:0012505">
    <property type="term" value="C:endomembrane system"/>
    <property type="evidence" value="ECO:0007669"/>
    <property type="project" value="TreeGrafter"/>
</dbReference>
<evidence type="ECO:0000313" key="2">
    <source>
        <dbReference type="EnsemblPlants" id="AET3Gv20714600.1"/>
    </source>
</evidence>
<evidence type="ECO:0008006" key="4">
    <source>
        <dbReference type="Google" id="ProtNLM"/>
    </source>
</evidence>
<keyword evidence="1" id="KW-1133">Transmembrane helix</keyword>
<dbReference type="InterPro" id="IPR011042">
    <property type="entry name" value="6-blade_b-propeller_TolB-like"/>
</dbReference>
<evidence type="ECO:0000313" key="3">
    <source>
        <dbReference type="Proteomes" id="UP000015105"/>
    </source>
</evidence>
<keyword evidence="3" id="KW-1185">Reference proteome</keyword>
<name>A0A453FLJ4_AEGTS</name>
<evidence type="ECO:0000256" key="1">
    <source>
        <dbReference type="SAM" id="Phobius"/>
    </source>
</evidence>
<proteinExistence type="predicted"/>
<reference evidence="2" key="3">
    <citation type="journal article" date="2017" name="Nature">
        <title>Genome sequence of the progenitor of the wheat D genome Aegilops tauschii.</title>
        <authorList>
            <person name="Luo M.C."/>
            <person name="Gu Y.Q."/>
            <person name="Puiu D."/>
            <person name="Wang H."/>
            <person name="Twardziok S.O."/>
            <person name="Deal K.R."/>
            <person name="Huo N."/>
            <person name="Zhu T."/>
            <person name="Wang L."/>
            <person name="Wang Y."/>
            <person name="McGuire P.E."/>
            <person name="Liu S."/>
            <person name="Long H."/>
            <person name="Ramasamy R.K."/>
            <person name="Rodriguez J.C."/>
            <person name="Van S.L."/>
            <person name="Yuan L."/>
            <person name="Wang Z."/>
            <person name="Xia Z."/>
            <person name="Xiao L."/>
            <person name="Anderson O.D."/>
            <person name="Ouyang S."/>
            <person name="Liang Y."/>
            <person name="Zimin A.V."/>
            <person name="Pertea G."/>
            <person name="Qi P."/>
            <person name="Bennetzen J.L."/>
            <person name="Dai X."/>
            <person name="Dawson M.W."/>
            <person name="Muller H.G."/>
            <person name="Kugler K."/>
            <person name="Rivarola-Duarte L."/>
            <person name="Spannagl M."/>
            <person name="Mayer K.F.X."/>
            <person name="Lu F.H."/>
            <person name="Bevan M.W."/>
            <person name="Leroy P."/>
            <person name="Li P."/>
            <person name="You F.M."/>
            <person name="Sun Q."/>
            <person name="Liu Z."/>
            <person name="Lyons E."/>
            <person name="Wicker T."/>
            <person name="Salzberg S.L."/>
            <person name="Devos K.M."/>
            <person name="Dvorak J."/>
        </authorList>
    </citation>
    <scope>NUCLEOTIDE SEQUENCE [LARGE SCALE GENOMIC DNA]</scope>
    <source>
        <strain evidence="2">cv. AL8/78</strain>
    </source>
</reference>
<reference evidence="2" key="5">
    <citation type="journal article" date="2021" name="G3 (Bethesda)">
        <title>Aegilops tauschii genome assembly Aet v5.0 features greater sequence contiguity and improved annotation.</title>
        <authorList>
            <person name="Wang L."/>
            <person name="Zhu T."/>
            <person name="Rodriguez J.C."/>
            <person name="Deal K.R."/>
            <person name="Dubcovsky J."/>
            <person name="McGuire P.E."/>
            <person name="Lux T."/>
            <person name="Spannagl M."/>
            <person name="Mayer K.F.X."/>
            <person name="Baldrich P."/>
            <person name="Meyers B.C."/>
            <person name="Huo N."/>
            <person name="Gu Y.Q."/>
            <person name="Zhou H."/>
            <person name="Devos K.M."/>
            <person name="Bennetzen J.L."/>
            <person name="Unver T."/>
            <person name="Budak H."/>
            <person name="Gulick P.J."/>
            <person name="Galiba G."/>
            <person name="Kalapos B."/>
            <person name="Nelson D.R."/>
            <person name="Li P."/>
            <person name="You F.M."/>
            <person name="Luo M.C."/>
            <person name="Dvorak J."/>
        </authorList>
    </citation>
    <scope>NUCLEOTIDE SEQUENCE [LARGE SCALE GENOMIC DNA]</scope>
    <source>
        <strain evidence="2">cv. AL8/78</strain>
    </source>
</reference>
<dbReference type="Proteomes" id="UP000015105">
    <property type="component" value="Chromosome 3D"/>
</dbReference>
<dbReference type="EnsemblPlants" id="AET3Gv20714600.1">
    <property type="protein sequence ID" value="AET3Gv20714600.1"/>
    <property type="gene ID" value="AET3Gv20714600"/>
</dbReference>
<reference evidence="3" key="1">
    <citation type="journal article" date="2014" name="Science">
        <title>Ancient hybridizations among the ancestral genomes of bread wheat.</title>
        <authorList>
            <consortium name="International Wheat Genome Sequencing Consortium,"/>
            <person name="Marcussen T."/>
            <person name="Sandve S.R."/>
            <person name="Heier L."/>
            <person name="Spannagl M."/>
            <person name="Pfeifer M."/>
            <person name="Jakobsen K.S."/>
            <person name="Wulff B.B."/>
            <person name="Steuernagel B."/>
            <person name="Mayer K.F."/>
            <person name="Olsen O.A."/>
        </authorList>
    </citation>
    <scope>NUCLEOTIDE SEQUENCE [LARGE SCALE GENOMIC DNA]</scope>
    <source>
        <strain evidence="3">cv. AL8/78</strain>
    </source>
</reference>
<dbReference type="Gene3D" id="2.120.10.30">
    <property type="entry name" value="TolB, C-terminal domain"/>
    <property type="match status" value="1"/>
</dbReference>
<dbReference type="SUPFAM" id="SSF63829">
    <property type="entry name" value="Calcium-dependent phosphotriesterase"/>
    <property type="match status" value="1"/>
</dbReference>
<dbReference type="Pfam" id="PF20067">
    <property type="entry name" value="SSL_N"/>
    <property type="match status" value="1"/>
</dbReference>
<sequence length="238" mass="26039">TRQKKTTRTSRRADRRKSVGRIRVLKPTTTTCERARSTKQVSETMGCCMSRFVKATIAVVLLVMIFTSGAMAATSLDATRIQQLPLADGLLQGPESVAFDAQGHGPYSGVSDGRILRWDGDKIGWTTYAYGPGYDEDMCTASIFRSATSTESQCGRPLGLQFHHKSGDLYVADAYRGLMRVGPGGGEATVLVNAIDDKPLRFTNGVDIDQVTGQVYFTDSSMNYDRTHHELVTQDQGI</sequence>
<dbReference type="PANTHER" id="PTHR10426:SF133">
    <property type="entry name" value="STRICTOSIDINE SYNTHASE CONSERVED REGION DOMAIN-CONTAINING PROTEIN"/>
    <property type="match status" value="1"/>
</dbReference>
<reference evidence="2" key="4">
    <citation type="submission" date="2019-03" db="UniProtKB">
        <authorList>
            <consortium name="EnsemblPlants"/>
        </authorList>
    </citation>
    <scope>IDENTIFICATION</scope>
</reference>
<keyword evidence="1" id="KW-0812">Transmembrane</keyword>
<dbReference type="AlphaFoldDB" id="A0A453FLJ4"/>
<protein>
    <recommendedName>
        <fullName evidence="4">Strictosidine synthase conserved region domain-containing protein</fullName>
    </recommendedName>
</protein>
<dbReference type="Gramene" id="AET3Gv20714600.1">
    <property type="protein sequence ID" value="AET3Gv20714600.1"/>
    <property type="gene ID" value="AET3Gv20714600"/>
</dbReference>
<dbReference type="GO" id="GO:0016787">
    <property type="term" value="F:hydrolase activity"/>
    <property type="evidence" value="ECO:0007669"/>
    <property type="project" value="TreeGrafter"/>
</dbReference>